<dbReference type="KEGG" id="ttf:THTE_2469"/>
<dbReference type="AlphaFoldDB" id="A0A286RGI9"/>
<evidence type="ECO:0000313" key="1">
    <source>
        <dbReference type="EMBL" id="ASV75071.1"/>
    </source>
</evidence>
<dbReference type="EMBL" id="CP018477">
    <property type="protein sequence ID" value="ASV75071.1"/>
    <property type="molecule type" value="Genomic_DNA"/>
</dbReference>
<reference evidence="1 2" key="1">
    <citation type="journal article" name="Front. Microbiol.">
        <title>Sugar Metabolism of the First Thermophilic Planctomycete Thermogutta terrifontis: Comparative Genomic and Transcriptomic Approaches.</title>
        <authorList>
            <person name="Elcheninov A.G."/>
            <person name="Menzel P."/>
            <person name="Gudbergsdottir S.R."/>
            <person name="Slesarev A.I."/>
            <person name="Kadnikov V.V."/>
            <person name="Krogh A."/>
            <person name="Bonch-Osmolovskaya E.A."/>
            <person name="Peng X."/>
            <person name="Kublanov I.V."/>
        </authorList>
    </citation>
    <scope>NUCLEOTIDE SEQUENCE [LARGE SCALE GENOMIC DNA]</scope>
    <source>
        <strain evidence="1 2">R1</strain>
    </source>
</reference>
<protein>
    <submittedName>
        <fullName evidence="1">Uncharacterized protein</fullName>
    </submittedName>
</protein>
<keyword evidence="2" id="KW-1185">Reference proteome</keyword>
<dbReference type="Proteomes" id="UP000215086">
    <property type="component" value="Chromosome"/>
</dbReference>
<gene>
    <name evidence="1" type="ORF">THTE_2469</name>
</gene>
<sequence>MQKRRFRVGDVGNTYEGRSVLGENFRRMRDGLTLCRAVESAKQEDENRPLPN</sequence>
<accession>A0A286RGI9</accession>
<organism evidence="1 2">
    <name type="scientific">Thermogutta terrifontis</name>
    <dbReference type="NCBI Taxonomy" id="1331910"/>
    <lineage>
        <taxon>Bacteria</taxon>
        <taxon>Pseudomonadati</taxon>
        <taxon>Planctomycetota</taxon>
        <taxon>Planctomycetia</taxon>
        <taxon>Pirellulales</taxon>
        <taxon>Thermoguttaceae</taxon>
        <taxon>Thermogutta</taxon>
    </lineage>
</organism>
<proteinExistence type="predicted"/>
<name>A0A286RGI9_9BACT</name>
<evidence type="ECO:0000313" key="2">
    <source>
        <dbReference type="Proteomes" id="UP000215086"/>
    </source>
</evidence>